<comment type="caution">
    <text evidence="6">The sequence shown here is derived from an EMBL/GenBank/DDBJ whole genome shotgun (WGS) entry which is preliminary data.</text>
</comment>
<keyword evidence="7" id="KW-1185">Reference proteome</keyword>
<name>A0A840WKZ2_9RHOB</name>
<comment type="subcellular location">
    <subcellularLocation>
        <location evidence="1">Membrane</location>
        <topology evidence="1">Multi-pass membrane protein</topology>
    </subcellularLocation>
</comment>
<organism evidence="6 7">
    <name type="scientific">Rubricella aquisinus</name>
    <dbReference type="NCBI Taxonomy" id="2028108"/>
    <lineage>
        <taxon>Bacteria</taxon>
        <taxon>Pseudomonadati</taxon>
        <taxon>Pseudomonadota</taxon>
        <taxon>Alphaproteobacteria</taxon>
        <taxon>Rhodobacterales</taxon>
        <taxon>Paracoccaceae</taxon>
        <taxon>Rubricella</taxon>
    </lineage>
</organism>
<dbReference type="Pfam" id="PF07681">
    <property type="entry name" value="DoxX"/>
    <property type="match status" value="1"/>
</dbReference>
<dbReference type="Proteomes" id="UP000553766">
    <property type="component" value="Unassembled WGS sequence"/>
</dbReference>
<dbReference type="InterPro" id="IPR032808">
    <property type="entry name" value="DoxX"/>
</dbReference>
<proteinExistence type="predicted"/>
<evidence type="ECO:0000313" key="7">
    <source>
        <dbReference type="Proteomes" id="UP000553766"/>
    </source>
</evidence>
<evidence type="ECO:0000256" key="2">
    <source>
        <dbReference type="ARBA" id="ARBA00022692"/>
    </source>
</evidence>
<feature type="transmembrane region" description="Helical" evidence="5">
    <location>
        <begin position="21"/>
        <end position="41"/>
    </location>
</feature>
<sequence>MLTLLRLPNLIFDAIEARAGFLIPTLARFTFASALLVFFWHSAGTKLDGVFTLSFGAYGQIFPRTLEAYGYDLSQFGFVHKLIGLAGAYAEYVLPALIVLGLMTRLAALGMIGFIAVMSWVDIFGHGLDADTIGALFDRDPYGLIADQRLFWLVILVTLVVKGAGPLSVDRLIGVK</sequence>
<evidence type="ECO:0000256" key="5">
    <source>
        <dbReference type="SAM" id="Phobius"/>
    </source>
</evidence>
<feature type="transmembrane region" description="Helical" evidence="5">
    <location>
        <begin position="150"/>
        <end position="169"/>
    </location>
</feature>
<evidence type="ECO:0000256" key="4">
    <source>
        <dbReference type="ARBA" id="ARBA00023136"/>
    </source>
</evidence>
<protein>
    <submittedName>
        <fullName evidence="6">Putative oxidoreductase</fullName>
    </submittedName>
</protein>
<dbReference type="AlphaFoldDB" id="A0A840WKZ2"/>
<keyword evidence="4 5" id="KW-0472">Membrane</keyword>
<evidence type="ECO:0000313" key="6">
    <source>
        <dbReference type="EMBL" id="MBB5515729.1"/>
    </source>
</evidence>
<evidence type="ECO:0000256" key="1">
    <source>
        <dbReference type="ARBA" id="ARBA00004141"/>
    </source>
</evidence>
<dbReference type="EMBL" id="JACIJS010000005">
    <property type="protein sequence ID" value="MBB5515729.1"/>
    <property type="molecule type" value="Genomic_DNA"/>
</dbReference>
<dbReference type="RefSeq" id="WP_184010700.1">
    <property type="nucleotide sequence ID" value="NZ_JACIJS010000005.1"/>
</dbReference>
<feature type="transmembrane region" description="Helical" evidence="5">
    <location>
        <begin position="82"/>
        <end position="102"/>
    </location>
</feature>
<evidence type="ECO:0000256" key="3">
    <source>
        <dbReference type="ARBA" id="ARBA00022989"/>
    </source>
</evidence>
<dbReference type="GO" id="GO:0016020">
    <property type="term" value="C:membrane"/>
    <property type="evidence" value="ECO:0007669"/>
    <property type="project" value="UniProtKB-SubCell"/>
</dbReference>
<accession>A0A840WKZ2</accession>
<keyword evidence="2 5" id="KW-0812">Transmembrane</keyword>
<feature type="transmembrane region" description="Helical" evidence="5">
    <location>
        <begin position="109"/>
        <end position="130"/>
    </location>
</feature>
<gene>
    <name evidence="6" type="ORF">FHS89_001749</name>
</gene>
<reference evidence="6 7" key="1">
    <citation type="submission" date="2020-08" db="EMBL/GenBank/DDBJ databases">
        <title>Genomic Encyclopedia of Type Strains, Phase IV (KMG-IV): sequencing the most valuable type-strain genomes for metagenomic binning, comparative biology and taxonomic classification.</title>
        <authorList>
            <person name="Goeker M."/>
        </authorList>
    </citation>
    <scope>NUCLEOTIDE SEQUENCE [LARGE SCALE GENOMIC DNA]</scope>
    <source>
        <strain evidence="6 7">DSM 103377</strain>
    </source>
</reference>
<keyword evidence="3 5" id="KW-1133">Transmembrane helix</keyword>